<dbReference type="InterPro" id="IPR008979">
    <property type="entry name" value="Galactose-bd-like_sf"/>
</dbReference>
<dbReference type="PANTHER" id="PTHR22946">
    <property type="entry name" value="DIENELACTONE HYDROLASE DOMAIN-CONTAINING PROTEIN-RELATED"/>
    <property type="match status" value="1"/>
</dbReference>
<dbReference type="SUPFAM" id="SSF49785">
    <property type="entry name" value="Galactose-binding domain-like"/>
    <property type="match status" value="1"/>
</dbReference>
<keyword evidence="6" id="KW-1185">Reference proteome</keyword>
<evidence type="ECO:0000313" key="6">
    <source>
        <dbReference type="Proteomes" id="UP000032066"/>
    </source>
</evidence>
<dbReference type="AlphaFoldDB" id="A0A0D0P4B2"/>
<evidence type="ECO:0000313" key="5">
    <source>
        <dbReference type="EMBL" id="KIQ66491.1"/>
    </source>
</evidence>
<dbReference type="RefSeq" id="WP_043907715.1">
    <property type="nucleotide sequence ID" value="NZ_JXZB01000001.1"/>
</dbReference>
<dbReference type="SUPFAM" id="SSF53474">
    <property type="entry name" value="alpha/beta-Hydrolases"/>
    <property type="match status" value="1"/>
</dbReference>
<dbReference type="STRING" id="2064.TR51_02550"/>
<comment type="caution">
    <text evidence="5">The sequence shown here is derived from an EMBL/GenBank/DDBJ whole genome shotgun (WGS) entry which is preliminary data.</text>
</comment>
<dbReference type="Pfam" id="PF02129">
    <property type="entry name" value="Peptidase_S15"/>
    <property type="match status" value="1"/>
</dbReference>
<keyword evidence="2" id="KW-0378">Hydrolase</keyword>
<dbReference type="Pfam" id="PF08530">
    <property type="entry name" value="PepX_C"/>
    <property type="match status" value="1"/>
</dbReference>
<dbReference type="GO" id="GO:0008239">
    <property type="term" value="F:dipeptidyl-peptidase activity"/>
    <property type="evidence" value="ECO:0007669"/>
    <property type="project" value="InterPro"/>
</dbReference>
<dbReference type="GO" id="GO:0052689">
    <property type="term" value="F:carboxylic ester hydrolase activity"/>
    <property type="evidence" value="ECO:0007669"/>
    <property type="project" value="UniProtKB-ARBA"/>
</dbReference>
<dbReference type="PATRIC" id="fig|2064.6.peg.578"/>
<dbReference type="OrthoDB" id="3276960at2"/>
<dbReference type="Gene3D" id="2.60.120.260">
    <property type="entry name" value="Galactose-binding domain-like"/>
    <property type="match status" value="1"/>
</dbReference>
<feature type="domain" description="Xaa-Pro dipeptidyl-peptidase C-terminal" evidence="4">
    <location>
        <begin position="359"/>
        <end position="606"/>
    </location>
</feature>
<reference evidence="5 6" key="1">
    <citation type="submission" date="2015-02" db="EMBL/GenBank/DDBJ databases">
        <title>Draft genome sequence of Kitasatospora griseola MF730-N6, a bafilomycin, terpentecin and satosporin producer.</title>
        <authorList>
            <person name="Arens J.C."/>
            <person name="Haltli B."/>
            <person name="Kerr R.G."/>
        </authorList>
    </citation>
    <scope>NUCLEOTIDE SEQUENCE [LARGE SCALE GENOMIC DNA]</scope>
    <source>
        <strain evidence="5 6">MF730-N6</strain>
    </source>
</reference>
<gene>
    <name evidence="5" type="ORF">TR51_02550</name>
</gene>
<dbReference type="Gene3D" id="3.40.50.1820">
    <property type="entry name" value="alpha/beta hydrolase"/>
    <property type="match status" value="1"/>
</dbReference>
<accession>A0A0D0P4B2</accession>
<feature type="region of interest" description="Disordered" evidence="3">
    <location>
        <begin position="419"/>
        <end position="439"/>
    </location>
</feature>
<dbReference type="InterPro" id="IPR029058">
    <property type="entry name" value="AB_hydrolase_fold"/>
</dbReference>
<evidence type="ECO:0000259" key="4">
    <source>
        <dbReference type="SMART" id="SM00939"/>
    </source>
</evidence>
<dbReference type="EMBL" id="JXZB01000001">
    <property type="protein sequence ID" value="KIQ66491.1"/>
    <property type="molecule type" value="Genomic_DNA"/>
</dbReference>
<comment type="similarity">
    <text evidence="1">Belongs to the AB hydrolase superfamily.</text>
</comment>
<protein>
    <recommendedName>
        <fullName evidence="4">Xaa-Pro dipeptidyl-peptidase C-terminal domain-containing protein</fullName>
    </recommendedName>
</protein>
<evidence type="ECO:0000256" key="1">
    <source>
        <dbReference type="ARBA" id="ARBA00008645"/>
    </source>
</evidence>
<dbReference type="PANTHER" id="PTHR22946:SF9">
    <property type="entry name" value="POLYKETIDE TRANSFERASE AF380"/>
    <property type="match status" value="1"/>
</dbReference>
<dbReference type="InterPro" id="IPR013736">
    <property type="entry name" value="Xaa-Pro_dipept_C"/>
</dbReference>
<dbReference type="SMART" id="SM00939">
    <property type="entry name" value="PepX_C"/>
    <property type="match status" value="1"/>
</dbReference>
<dbReference type="Proteomes" id="UP000032066">
    <property type="component" value="Unassembled WGS sequence"/>
</dbReference>
<proteinExistence type="inferred from homology"/>
<evidence type="ECO:0000256" key="3">
    <source>
        <dbReference type="SAM" id="MobiDB-lite"/>
    </source>
</evidence>
<name>A0A0D0P4B2_KITGR</name>
<organism evidence="5 6">
    <name type="scientific">Kitasatospora griseola</name>
    <name type="common">Streptomyces griseolosporeus</name>
    <dbReference type="NCBI Taxonomy" id="2064"/>
    <lineage>
        <taxon>Bacteria</taxon>
        <taxon>Bacillati</taxon>
        <taxon>Actinomycetota</taxon>
        <taxon>Actinomycetes</taxon>
        <taxon>Kitasatosporales</taxon>
        <taxon>Streptomycetaceae</taxon>
        <taxon>Kitasatospora</taxon>
    </lineage>
</organism>
<sequence>MTIENGDPIPAITGATLADIAENGIWRGASLDINPAVLAVAQTLLAALQGTAPTAELPEELRETVVAVRRQAATATAIQRVPVADDVSLSVFTIKQNTAEPRPVVIVPAGWNPFGRLPFMVGYLSLAARGYHVLAYTPRGMGHPGIYYSSDGFIEVAGRDDRLDGSKMIDHAEGLFAPSKVGLMGLSYGSGISQLVAAHDERVAAVAALSTWGNLATSLYDNGTRHLEAVKLLIGFTGAGKDDEEAQKAKFTEDTWRILQNFLHGREMEEVVDWGTRRSPEAYIHLTNARNVPTFYSNTWHESLFPAAEAIATFEQLTVPKHLNLWIGDHGAPEGFGITGFPSVGMPLDEQLRPMAEAYAWLDHHLLGKPTEVPTWPVVNSQVMFTYETKATIGGGRKITKPARREPLRSWSEATTGTETWYLSGTNGNGDGALSDKPSADWTRPFTAGHLTTAIAMDEIMGTGQKEWSGSPKPYDPAGFDRDRLLVWSTEELADGRRIRGAATVRLGLRVEEGDAATLVAYLFDVAPDGSARIITHEPFTATGLTPGTDRTVHWTLQPTAYDLADRHRLALVVNSRDPLYSFGNEENGTDVITVTSLAKEEALLELPLG</sequence>
<evidence type="ECO:0000256" key="2">
    <source>
        <dbReference type="ARBA" id="ARBA00022801"/>
    </source>
</evidence>
<dbReference type="InterPro" id="IPR000383">
    <property type="entry name" value="Xaa-Pro-like_dom"/>
</dbReference>
<dbReference type="InterPro" id="IPR050261">
    <property type="entry name" value="FrsA_esterase"/>
</dbReference>